<dbReference type="AlphaFoldDB" id="A0A1Y3AZB6"/>
<feature type="region of interest" description="Disordered" evidence="6">
    <location>
        <begin position="129"/>
        <end position="148"/>
    </location>
</feature>
<dbReference type="SUPFAM" id="SSF58038">
    <property type="entry name" value="SNARE fusion complex"/>
    <property type="match status" value="2"/>
</dbReference>
<feature type="domain" description="T-SNARE coiled-coil homology" evidence="7">
    <location>
        <begin position="54"/>
        <end position="116"/>
    </location>
</feature>
<dbReference type="Gene3D" id="1.20.5.110">
    <property type="match status" value="2"/>
</dbReference>
<keyword evidence="4 5" id="KW-0175">Coiled coil</keyword>
<dbReference type="GO" id="GO:0031629">
    <property type="term" value="P:synaptic vesicle fusion to presynaptic active zone membrane"/>
    <property type="evidence" value="ECO:0007669"/>
    <property type="project" value="TreeGrafter"/>
</dbReference>
<reference evidence="8 9" key="1">
    <citation type="submission" date="2017-03" db="EMBL/GenBank/DDBJ databases">
        <title>Genome Survey of Euroglyphus maynei.</title>
        <authorList>
            <person name="Arlian L.G."/>
            <person name="Morgan M.S."/>
            <person name="Rider S.D."/>
        </authorList>
    </citation>
    <scope>NUCLEOTIDE SEQUENCE [LARGE SCALE GENOMIC DNA]</scope>
    <source>
        <strain evidence="8">Arlian Lab</strain>
        <tissue evidence="8">Whole body</tissue>
    </source>
</reference>
<evidence type="ECO:0000313" key="9">
    <source>
        <dbReference type="Proteomes" id="UP000194236"/>
    </source>
</evidence>
<dbReference type="CDD" id="cd15887">
    <property type="entry name" value="SNARE_SNAP29N"/>
    <property type="match status" value="1"/>
</dbReference>
<evidence type="ECO:0000256" key="2">
    <source>
        <dbReference type="ARBA" id="ARBA00022448"/>
    </source>
</evidence>
<sequence>MSYTKNGSIPEFEEVDDSTFLNHPRQGSKGYILSNNDSIPSMADKRLQLLEERRRIEEQTLQSTKNSLGLIYETEKIGVHTAEELLHQREQLENVNEKLDSINSIMRMSQKHISSMKSMFGGFKNMFSKNQDPKNLPPVSTKKITSSASDNKLQETLENITQNTSVINDNRINHKFNSVNDEMNGRNMPDKAKNLSSYEIRSQEIDSQLDANLSEMGMGINRLKQLALGLGTEIDSQNKMLDTIATKSEKAQDTVSNQNRQMNRILKG</sequence>
<feature type="region of interest" description="Disordered" evidence="6">
    <location>
        <begin position="249"/>
        <end position="268"/>
    </location>
</feature>
<organism evidence="8 9">
    <name type="scientific">Euroglyphus maynei</name>
    <name type="common">Mayne's house dust mite</name>
    <dbReference type="NCBI Taxonomy" id="6958"/>
    <lineage>
        <taxon>Eukaryota</taxon>
        <taxon>Metazoa</taxon>
        <taxon>Ecdysozoa</taxon>
        <taxon>Arthropoda</taxon>
        <taxon>Chelicerata</taxon>
        <taxon>Arachnida</taxon>
        <taxon>Acari</taxon>
        <taxon>Acariformes</taxon>
        <taxon>Sarcoptiformes</taxon>
        <taxon>Astigmata</taxon>
        <taxon>Psoroptidia</taxon>
        <taxon>Analgoidea</taxon>
        <taxon>Pyroglyphidae</taxon>
        <taxon>Pyroglyphinae</taxon>
        <taxon>Euroglyphus</taxon>
    </lineage>
</organism>
<dbReference type="EMBL" id="MUJZ01049673">
    <property type="protein sequence ID" value="OTF73870.1"/>
    <property type="molecule type" value="Genomic_DNA"/>
</dbReference>
<keyword evidence="2" id="KW-0813">Transport</keyword>
<dbReference type="PANTHER" id="PTHR19305:SF9">
    <property type="entry name" value="SYNAPTOSOMAL-ASSOCIATED PROTEIN 29"/>
    <property type="match status" value="1"/>
</dbReference>
<feature type="domain" description="T-SNARE coiled-coil homology" evidence="7">
    <location>
        <begin position="203"/>
        <end position="265"/>
    </location>
</feature>
<dbReference type="GO" id="GO:0098793">
    <property type="term" value="C:presynapse"/>
    <property type="evidence" value="ECO:0007669"/>
    <property type="project" value="GOC"/>
</dbReference>
<dbReference type="GO" id="GO:0005484">
    <property type="term" value="F:SNAP receptor activity"/>
    <property type="evidence" value="ECO:0007669"/>
    <property type="project" value="TreeGrafter"/>
</dbReference>
<dbReference type="SMART" id="SM00397">
    <property type="entry name" value="t_SNARE"/>
    <property type="match status" value="2"/>
</dbReference>
<evidence type="ECO:0000313" key="8">
    <source>
        <dbReference type="EMBL" id="OTF73870.1"/>
    </source>
</evidence>
<keyword evidence="9" id="KW-1185">Reference proteome</keyword>
<dbReference type="FunFam" id="1.20.5.110:FF:000041">
    <property type="entry name" value="Synaptosomal-associated protein 29"/>
    <property type="match status" value="1"/>
</dbReference>
<dbReference type="PROSITE" id="PS50192">
    <property type="entry name" value="T_SNARE"/>
    <property type="match status" value="2"/>
</dbReference>
<dbReference type="InterPro" id="IPR000727">
    <property type="entry name" value="T_SNARE_dom"/>
</dbReference>
<protein>
    <submittedName>
        <fullName evidence="8">Synaptosomal-associated protein 29-like protein</fullName>
    </submittedName>
</protein>
<dbReference type="Pfam" id="PF12352">
    <property type="entry name" value="V-SNARE_C"/>
    <property type="match status" value="1"/>
</dbReference>
<dbReference type="CDD" id="cd15856">
    <property type="entry name" value="SNARE_SNAP29C"/>
    <property type="match status" value="1"/>
</dbReference>
<dbReference type="GO" id="GO:0016082">
    <property type="term" value="P:synaptic vesicle priming"/>
    <property type="evidence" value="ECO:0007669"/>
    <property type="project" value="TreeGrafter"/>
</dbReference>
<dbReference type="Proteomes" id="UP000194236">
    <property type="component" value="Unassembled WGS sequence"/>
</dbReference>
<evidence type="ECO:0000256" key="3">
    <source>
        <dbReference type="ARBA" id="ARBA00022927"/>
    </source>
</evidence>
<evidence type="ECO:0000256" key="5">
    <source>
        <dbReference type="SAM" id="Coils"/>
    </source>
</evidence>
<dbReference type="GO" id="GO:0005886">
    <property type="term" value="C:plasma membrane"/>
    <property type="evidence" value="ECO:0007669"/>
    <property type="project" value="TreeGrafter"/>
</dbReference>
<feature type="coiled-coil region" evidence="5">
    <location>
        <begin position="47"/>
        <end position="102"/>
    </location>
</feature>
<dbReference type="GO" id="GO:0031201">
    <property type="term" value="C:SNARE complex"/>
    <property type="evidence" value="ECO:0007669"/>
    <property type="project" value="TreeGrafter"/>
</dbReference>
<dbReference type="PANTHER" id="PTHR19305">
    <property type="entry name" value="SYNAPTOSOMAL ASSOCIATED PROTEIN"/>
    <property type="match status" value="1"/>
</dbReference>
<evidence type="ECO:0000256" key="6">
    <source>
        <dbReference type="SAM" id="MobiDB-lite"/>
    </source>
</evidence>
<comment type="caution">
    <text evidence="8">The sequence shown here is derived from an EMBL/GenBank/DDBJ whole genome shotgun (WGS) entry which is preliminary data.</text>
</comment>
<comment type="similarity">
    <text evidence="1">Belongs to the SNAP-25 family.</text>
</comment>
<evidence type="ECO:0000256" key="4">
    <source>
        <dbReference type="ARBA" id="ARBA00023054"/>
    </source>
</evidence>
<evidence type="ECO:0000259" key="7">
    <source>
        <dbReference type="PROSITE" id="PS50192"/>
    </source>
</evidence>
<feature type="compositionally biased region" description="Polar residues" evidence="6">
    <location>
        <begin position="253"/>
        <end position="262"/>
    </location>
</feature>
<keyword evidence="3" id="KW-0653">Protein transport</keyword>
<gene>
    <name evidence="8" type="ORF">BLA29_001243</name>
</gene>
<dbReference type="OrthoDB" id="18679at2759"/>
<name>A0A1Y3AZB6_EURMA</name>
<accession>A0A1Y3AZB6</accession>
<evidence type="ECO:0000256" key="1">
    <source>
        <dbReference type="ARBA" id="ARBA00009480"/>
    </source>
</evidence>
<proteinExistence type="inferred from homology"/>
<dbReference type="GO" id="GO:0015031">
    <property type="term" value="P:protein transport"/>
    <property type="evidence" value="ECO:0007669"/>
    <property type="project" value="UniProtKB-KW"/>
</dbReference>
<dbReference type="GO" id="GO:0019905">
    <property type="term" value="F:syntaxin binding"/>
    <property type="evidence" value="ECO:0007669"/>
    <property type="project" value="TreeGrafter"/>
</dbReference>